<keyword evidence="9" id="KW-0735">Signal-anchor</keyword>
<dbReference type="InterPro" id="IPR001304">
    <property type="entry name" value="C-type_lectin-like"/>
</dbReference>
<keyword evidence="4" id="KW-0812">Transmembrane</keyword>
<proteinExistence type="predicted"/>
<reference evidence="16" key="1">
    <citation type="submission" date="2025-08" db="UniProtKB">
        <authorList>
            <consortium name="Ensembl"/>
        </authorList>
    </citation>
    <scope>IDENTIFICATION</scope>
</reference>
<dbReference type="FunFam" id="3.10.100.10:FF:000024">
    <property type="entry name" value="C-type lectin domain family 4 member A"/>
    <property type="match status" value="1"/>
</dbReference>
<evidence type="ECO:0000256" key="4">
    <source>
        <dbReference type="ARBA" id="ARBA00022692"/>
    </source>
</evidence>
<keyword evidence="17" id="KW-1185">Reference proteome</keyword>
<accession>A0A8D2AHJ8</accession>
<dbReference type="GO" id="GO:0030246">
    <property type="term" value="F:carbohydrate binding"/>
    <property type="evidence" value="ECO:0007669"/>
    <property type="project" value="UniProtKB-KW"/>
</dbReference>
<dbReference type="CDD" id="cd03590">
    <property type="entry name" value="CLECT_DC-SIGN_like"/>
    <property type="match status" value="1"/>
</dbReference>
<evidence type="ECO:0000256" key="10">
    <source>
        <dbReference type="ARBA" id="ARBA00022989"/>
    </source>
</evidence>
<keyword evidence="11" id="KW-1064">Adaptive immunity</keyword>
<keyword evidence="3" id="KW-0399">Innate immunity</keyword>
<evidence type="ECO:0000256" key="6">
    <source>
        <dbReference type="ARBA" id="ARBA00022734"/>
    </source>
</evidence>
<comment type="subcellular location">
    <subcellularLocation>
        <location evidence="1">Cell membrane</location>
        <topology evidence="1">Single-pass type II membrane protein</topology>
    </subcellularLocation>
</comment>
<dbReference type="InterPro" id="IPR016187">
    <property type="entry name" value="CTDL_fold"/>
</dbReference>
<keyword evidence="12" id="KW-0472">Membrane</keyword>
<evidence type="ECO:0000256" key="3">
    <source>
        <dbReference type="ARBA" id="ARBA00022588"/>
    </source>
</evidence>
<dbReference type="PROSITE" id="PS00615">
    <property type="entry name" value="C_TYPE_LECTIN_1"/>
    <property type="match status" value="1"/>
</dbReference>
<keyword evidence="2" id="KW-1003">Cell membrane</keyword>
<evidence type="ECO:0000256" key="1">
    <source>
        <dbReference type="ARBA" id="ARBA00004401"/>
    </source>
</evidence>
<dbReference type="InterPro" id="IPR050111">
    <property type="entry name" value="C-type_lectin/snaclec_domain"/>
</dbReference>
<dbReference type="GO" id="GO:0002250">
    <property type="term" value="P:adaptive immune response"/>
    <property type="evidence" value="ECO:0007669"/>
    <property type="project" value="UniProtKB-KW"/>
</dbReference>
<dbReference type="Gene3D" id="3.10.100.10">
    <property type="entry name" value="Mannose-Binding Protein A, subunit A"/>
    <property type="match status" value="1"/>
</dbReference>
<evidence type="ECO:0000256" key="8">
    <source>
        <dbReference type="ARBA" id="ARBA00022859"/>
    </source>
</evidence>
<evidence type="ECO:0000313" key="16">
    <source>
        <dbReference type="Ensembl" id="ENSSVLP00005002127.1"/>
    </source>
</evidence>
<dbReference type="Ensembl" id="ENSSVLT00005002338.1">
    <property type="protein sequence ID" value="ENSSVLP00005002127.1"/>
    <property type="gene ID" value="ENSSVLG00005001730.1"/>
</dbReference>
<reference evidence="16" key="2">
    <citation type="submission" date="2025-09" db="UniProtKB">
        <authorList>
            <consortium name="Ensembl"/>
        </authorList>
    </citation>
    <scope>IDENTIFICATION</scope>
</reference>
<feature type="domain" description="C-type lectin" evidence="15">
    <location>
        <begin position="38"/>
        <end position="156"/>
    </location>
</feature>
<organism evidence="16 17">
    <name type="scientific">Sciurus vulgaris</name>
    <name type="common">Eurasian red squirrel</name>
    <dbReference type="NCBI Taxonomy" id="55149"/>
    <lineage>
        <taxon>Eukaryota</taxon>
        <taxon>Metazoa</taxon>
        <taxon>Chordata</taxon>
        <taxon>Craniata</taxon>
        <taxon>Vertebrata</taxon>
        <taxon>Euteleostomi</taxon>
        <taxon>Mammalia</taxon>
        <taxon>Eutheria</taxon>
        <taxon>Euarchontoglires</taxon>
        <taxon>Glires</taxon>
        <taxon>Rodentia</taxon>
        <taxon>Sciuromorpha</taxon>
        <taxon>Sciuridae</taxon>
        <taxon>Sciurinae</taxon>
        <taxon>Sciurini</taxon>
        <taxon>Sciurus</taxon>
    </lineage>
</organism>
<evidence type="ECO:0000256" key="11">
    <source>
        <dbReference type="ARBA" id="ARBA00023130"/>
    </source>
</evidence>
<keyword evidence="5" id="KW-0479">Metal-binding</keyword>
<evidence type="ECO:0000256" key="12">
    <source>
        <dbReference type="ARBA" id="ARBA00023136"/>
    </source>
</evidence>
<name>A0A8D2AHJ8_SCIVU</name>
<dbReference type="InterPro" id="IPR018378">
    <property type="entry name" value="C-type_lectin_CS"/>
</dbReference>
<dbReference type="GO" id="GO:0005886">
    <property type="term" value="C:plasma membrane"/>
    <property type="evidence" value="ECO:0007669"/>
    <property type="project" value="UniProtKB-SubCell"/>
</dbReference>
<dbReference type="PANTHER" id="PTHR22803">
    <property type="entry name" value="MANNOSE, PHOSPHOLIPASE, LECTIN RECEPTOR RELATED"/>
    <property type="match status" value="1"/>
</dbReference>
<dbReference type="AlphaFoldDB" id="A0A8D2AHJ8"/>
<keyword evidence="8" id="KW-0391">Immunity</keyword>
<keyword evidence="14" id="KW-0325">Glycoprotein</keyword>
<dbReference type="GeneTree" id="ENSGT00940000162867"/>
<evidence type="ECO:0000256" key="7">
    <source>
        <dbReference type="ARBA" id="ARBA00022837"/>
    </source>
</evidence>
<dbReference type="InterPro" id="IPR016186">
    <property type="entry name" value="C-type_lectin-like/link_sf"/>
</dbReference>
<dbReference type="OrthoDB" id="6133475at2759"/>
<dbReference type="InterPro" id="IPR033989">
    <property type="entry name" value="CD209-like_CTLD"/>
</dbReference>
<dbReference type="GO" id="GO:0045087">
    <property type="term" value="P:innate immune response"/>
    <property type="evidence" value="ECO:0007669"/>
    <property type="project" value="UniProtKB-KW"/>
</dbReference>
<keyword evidence="13" id="KW-1015">Disulfide bond</keyword>
<evidence type="ECO:0000256" key="14">
    <source>
        <dbReference type="ARBA" id="ARBA00023180"/>
    </source>
</evidence>
<evidence type="ECO:0000256" key="2">
    <source>
        <dbReference type="ARBA" id="ARBA00022475"/>
    </source>
</evidence>
<dbReference type="Proteomes" id="UP000694564">
    <property type="component" value="Chromosome 5"/>
</dbReference>
<keyword evidence="10" id="KW-1133">Transmembrane helix</keyword>
<evidence type="ECO:0000256" key="5">
    <source>
        <dbReference type="ARBA" id="ARBA00022723"/>
    </source>
</evidence>
<dbReference type="GO" id="GO:0046872">
    <property type="term" value="F:metal ion binding"/>
    <property type="evidence" value="ECO:0007669"/>
    <property type="project" value="UniProtKB-KW"/>
</dbReference>
<evidence type="ECO:0000256" key="13">
    <source>
        <dbReference type="ARBA" id="ARBA00023157"/>
    </source>
</evidence>
<sequence>TLWAWWHASVIPAAREAEAGVSQVQENWSCCPTFWRPFQSSCYFISTTMQSWTESQKNCSIMEAELTVINTKEEQNFIIQHLNKDSAYYMGLTDPEGHRHWQWIDQTPYNRSATFWHAGEPNNPDERCVIVNFRSSTEKWGWNDIHCHLPQKAICKMMKIYL</sequence>
<evidence type="ECO:0000256" key="9">
    <source>
        <dbReference type="ARBA" id="ARBA00022968"/>
    </source>
</evidence>
<protein>
    <recommendedName>
        <fullName evidence="15">C-type lectin domain-containing protein</fullName>
    </recommendedName>
</protein>
<dbReference type="SMART" id="SM00034">
    <property type="entry name" value="CLECT"/>
    <property type="match status" value="1"/>
</dbReference>
<dbReference type="PROSITE" id="PS50041">
    <property type="entry name" value="C_TYPE_LECTIN_2"/>
    <property type="match status" value="1"/>
</dbReference>
<keyword evidence="6" id="KW-0430">Lectin</keyword>
<evidence type="ECO:0000313" key="17">
    <source>
        <dbReference type="Proteomes" id="UP000694564"/>
    </source>
</evidence>
<dbReference type="SUPFAM" id="SSF56436">
    <property type="entry name" value="C-type lectin-like"/>
    <property type="match status" value="1"/>
</dbReference>
<dbReference type="Pfam" id="PF00059">
    <property type="entry name" value="Lectin_C"/>
    <property type="match status" value="1"/>
</dbReference>
<keyword evidence="7" id="KW-0106">Calcium</keyword>
<evidence type="ECO:0000259" key="15">
    <source>
        <dbReference type="PROSITE" id="PS50041"/>
    </source>
</evidence>